<protein>
    <recommendedName>
        <fullName evidence="4">TPX2 C-terminal domain-containing protein</fullName>
    </recommendedName>
</protein>
<dbReference type="PANTHER" id="PTHR47286:SF2">
    <property type="entry name" value="F3I6.9 PROTEIN"/>
    <property type="match status" value="1"/>
</dbReference>
<evidence type="ECO:0000313" key="2">
    <source>
        <dbReference type="EMBL" id="KAJ4850090.1"/>
    </source>
</evidence>
<dbReference type="EMBL" id="JAKUCV010000421">
    <property type="protein sequence ID" value="KAJ4850090.1"/>
    <property type="molecule type" value="Genomic_DNA"/>
</dbReference>
<evidence type="ECO:0000313" key="3">
    <source>
        <dbReference type="Proteomes" id="UP001141552"/>
    </source>
</evidence>
<feature type="compositionally biased region" description="Acidic residues" evidence="1">
    <location>
        <begin position="279"/>
        <end position="292"/>
    </location>
</feature>
<sequence>MAVETASLHHSQGYPGIWSCPDLSPVHENLQNVSISEILNHGSISFGRYEIKNLAWERYSAFSYDRRQEELERYKRPGLVAQKKAFFEEYYRTHRVKKVLGMASEPHHCQHKTYSSTLSSPDLTSDRQDLQDASSSQMLDHGSISLGRYETMVSCDKYSVFSHNTRKEEVERLKTPGLVAQKKAYFEEYYGKMRTMKGLQAKQQESAQEDPLEDKQDENGSDTDTVVSVEESESRNLNQIAFSGEDITAEAEQYTNDIVEVQEQNGHHSGCRDGTSQVEEGEDVTAETEQCSDDIVGEKEQNGHYIGSRDGTSTADEGEDIAVETEQCSDDIVEEIEQNSHQIGCRDSTSRADEGEDIIAETKPYTDDIVEENGENGHHNGSINESSKADEVEDTPAETTPCTEDIADENDQNDHHSGCRDRTSQADEEEDIAAETKSCADDIVDEKEQSEATPSVSAVVVEHCSEESLQSATSSTEAVTCKETPLCDNLKKSTIQLKEETPSVTKLNGSNKGVTKKTTCKGARSPVSGAKTILRSIDNSTSNNISTPKYINSNPKDFYASMVKENLVPCTSNCGGNAVKPSSCTKVLEGKSPAKLSVLAPCTQKKSKETASFGDLRKLNPNNRSTALPLPKKSNEKLATVLAGIHALKEGAQKKELNATNDGAGRCKKESSSWVTKIKKALRPKLMQKIAPSPGSNGKDSRADKKVTCCKPRMPRWRL</sequence>
<feature type="region of interest" description="Disordered" evidence="1">
    <location>
        <begin position="336"/>
        <end position="454"/>
    </location>
</feature>
<feature type="region of interest" description="Disordered" evidence="1">
    <location>
        <begin position="200"/>
        <end position="233"/>
    </location>
</feature>
<dbReference type="AlphaFoldDB" id="A0A9Q0GHC5"/>
<feature type="region of interest" description="Disordered" evidence="1">
    <location>
        <begin position="265"/>
        <end position="316"/>
    </location>
</feature>
<comment type="caution">
    <text evidence="2">The sequence shown here is derived from an EMBL/GenBank/DDBJ whole genome shotgun (WGS) entry which is preliminary data.</text>
</comment>
<evidence type="ECO:0008006" key="4">
    <source>
        <dbReference type="Google" id="ProtNLM"/>
    </source>
</evidence>
<dbReference type="Proteomes" id="UP001141552">
    <property type="component" value="Unassembled WGS sequence"/>
</dbReference>
<keyword evidence="3" id="KW-1185">Reference proteome</keyword>
<gene>
    <name evidence="2" type="ORF">Tsubulata_011585</name>
</gene>
<feature type="compositionally biased region" description="Basic and acidic residues" evidence="1">
    <location>
        <begin position="412"/>
        <end position="425"/>
    </location>
</feature>
<dbReference type="PANTHER" id="PTHR47286">
    <property type="entry name" value="F3I6.9 PROTEIN"/>
    <property type="match status" value="1"/>
</dbReference>
<proteinExistence type="predicted"/>
<organism evidence="2 3">
    <name type="scientific">Turnera subulata</name>
    <dbReference type="NCBI Taxonomy" id="218843"/>
    <lineage>
        <taxon>Eukaryota</taxon>
        <taxon>Viridiplantae</taxon>
        <taxon>Streptophyta</taxon>
        <taxon>Embryophyta</taxon>
        <taxon>Tracheophyta</taxon>
        <taxon>Spermatophyta</taxon>
        <taxon>Magnoliopsida</taxon>
        <taxon>eudicotyledons</taxon>
        <taxon>Gunneridae</taxon>
        <taxon>Pentapetalae</taxon>
        <taxon>rosids</taxon>
        <taxon>fabids</taxon>
        <taxon>Malpighiales</taxon>
        <taxon>Passifloraceae</taxon>
        <taxon>Turnera</taxon>
    </lineage>
</organism>
<dbReference type="OrthoDB" id="621651at2759"/>
<feature type="region of interest" description="Disordered" evidence="1">
    <location>
        <begin position="683"/>
        <end position="719"/>
    </location>
</feature>
<accession>A0A9Q0GHC5</accession>
<feature type="region of interest" description="Disordered" evidence="1">
    <location>
        <begin position="111"/>
        <end position="138"/>
    </location>
</feature>
<name>A0A9Q0GHC5_9ROSI</name>
<evidence type="ECO:0000256" key="1">
    <source>
        <dbReference type="SAM" id="MobiDB-lite"/>
    </source>
</evidence>
<reference evidence="2" key="2">
    <citation type="journal article" date="2023" name="Plants (Basel)">
        <title>Annotation of the Turnera subulata (Passifloraceae) Draft Genome Reveals the S-Locus Evolved after the Divergence of Turneroideae from Passifloroideae in a Stepwise Manner.</title>
        <authorList>
            <person name="Henning P.M."/>
            <person name="Roalson E.H."/>
            <person name="Mir W."/>
            <person name="McCubbin A.G."/>
            <person name="Shore J.S."/>
        </authorList>
    </citation>
    <scope>NUCLEOTIDE SEQUENCE</scope>
    <source>
        <strain evidence="2">F60SS</strain>
    </source>
</reference>
<reference evidence="2" key="1">
    <citation type="submission" date="2022-02" db="EMBL/GenBank/DDBJ databases">
        <authorList>
            <person name="Henning P.M."/>
            <person name="McCubbin A.G."/>
            <person name="Shore J.S."/>
        </authorList>
    </citation>
    <scope>NUCLEOTIDE SEQUENCE</scope>
    <source>
        <strain evidence="2">F60SS</strain>
        <tissue evidence="2">Leaves</tissue>
    </source>
</reference>